<reference evidence="13 14" key="1">
    <citation type="submission" date="2020-09" db="EMBL/GenBank/DDBJ databases">
        <title>Characterization of Treponema spp. from bovine digital dermatitis in Korea.</title>
        <authorList>
            <person name="Espiritu H.M."/>
            <person name="Cho Y.I."/>
            <person name="Mamuad L."/>
        </authorList>
    </citation>
    <scope>NUCLEOTIDE SEQUENCE [LARGE SCALE GENOMIC DNA]</scope>
    <source>
        <strain evidence="13 14">KS1</strain>
    </source>
</reference>
<dbReference type="HAMAP" id="MF_00004">
    <property type="entry name" value="Aden_phosphoribosyltr"/>
    <property type="match status" value="1"/>
</dbReference>
<gene>
    <name evidence="11" type="primary">apt</name>
    <name evidence="13" type="ORF">IFE08_06825</name>
</gene>
<dbReference type="Pfam" id="PF00156">
    <property type="entry name" value="Pribosyltran"/>
    <property type="match status" value="1"/>
</dbReference>
<dbReference type="RefSeq" id="WP_020965572.1">
    <property type="nucleotide sequence ID" value="NZ_CP045670.1"/>
</dbReference>
<dbReference type="NCBIfam" id="NF002636">
    <property type="entry name" value="PRK02304.1-5"/>
    <property type="match status" value="1"/>
</dbReference>
<comment type="subcellular location">
    <subcellularLocation>
        <location evidence="3 11">Cytoplasm</location>
    </subcellularLocation>
</comment>
<comment type="function">
    <text evidence="2 11">Catalyzes a salvage reaction resulting in the formation of AMP, that is energically less costly than de novo synthesis.</text>
</comment>
<dbReference type="GO" id="GO:0002055">
    <property type="term" value="F:adenine binding"/>
    <property type="evidence" value="ECO:0007669"/>
    <property type="project" value="TreeGrafter"/>
</dbReference>
<evidence type="ECO:0000256" key="7">
    <source>
        <dbReference type="ARBA" id="ARBA00022490"/>
    </source>
</evidence>
<dbReference type="InterPro" id="IPR005764">
    <property type="entry name" value="Ade_phspho_trans"/>
</dbReference>
<evidence type="ECO:0000256" key="2">
    <source>
        <dbReference type="ARBA" id="ARBA00003968"/>
    </source>
</evidence>
<dbReference type="GO" id="GO:0005737">
    <property type="term" value="C:cytoplasm"/>
    <property type="evidence" value="ECO:0007669"/>
    <property type="project" value="UniProtKB-SubCell"/>
</dbReference>
<dbReference type="EC" id="2.4.2.7" evidence="6 11"/>
<dbReference type="SUPFAM" id="SSF53271">
    <property type="entry name" value="PRTase-like"/>
    <property type="match status" value="1"/>
</dbReference>
<dbReference type="PANTHER" id="PTHR32315">
    <property type="entry name" value="ADENINE PHOSPHORIBOSYLTRANSFERASE"/>
    <property type="match status" value="1"/>
</dbReference>
<keyword evidence="7 11" id="KW-0963">Cytoplasm</keyword>
<comment type="similarity">
    <text evidence="5 11">Belongs to the purine/pyrimidine phosphoribosyltransferase family.</text>
</comment>
<dbReference type="CDD" id="cd06223">
    <property type="entry name" value="PRTases_typeI"/>
    <property type="match status" value="1"/>
</dbReference>
<evidence type="ECO:0000256" key="8">
    <source>
        <dbReference type="ARBA" id="ARBA00022676"/>
    </source>
</evidence>
<evidence type="ECO:0000313" key="13">
    <source>
        <dbReference type="EMBL" id="QOW62039.1"/>
    </source>
</evidence>
<keyword evidence="10 11" id="KW-0660">Purine salvage</keyword>
<feature type="domain" description="Phosphoribosyltransferase" evidence="12">
    <location>
        <begin position="47"/>
        <end position="147"/>
    </location>
</feature>
<dbReference type="GO" id="GO:0006168">
    <property type="term" value="P:adenine salvage"/>
    <property type="evidence" value="ECO:0007669"/>
    <property type="project" value="InterPro"/>
</dbReference>
<dbReference type="InterPro" id="IPR000836">
    <property type="entry name" value="PRTase_dom"/>
</dbReference>
<comment type="subunit">
    <text evidence="11">Homodimer.</text>
</comment>
<comment type="catalytic activity">
    <reaction evidence="1 11">
        <text>AMP + diphosphate = 5-phospho-alpha-D-ribose 1-diphosphate + adenine</text>
        <dbReference type="Rhea" id="RHEA:16609"/>
        <dbReference type="ChEBI" id="CHEBI:16708"/>
        <dbReference type="ChEBI" id="CHEBI:33019"/>
        <dbReference type="ChEBI" id="CHEBI:58017"/>
        <dbReference type="ChEBI" id="CHEBI:456215"/>
        <dbReference type="EC" id="2.4.2.7"/>
    </reaction>
</comment>
<dbReference type="GO" id="GO:0003999">
    <property type="term" value="F:adenine phosphoribosyltransferase activity"/>
    <property type="evidence" value="ECO:0007669"/>
    <property type="project" value="UniProtKB-UniRule"/>
</dbReference>
<sequence length="176" mass="19277">MKDKIIDAAIRRIPDFPKKGILFYDITGILVNPKVFGYCLDKMTEMYKNEKIDAVAAIEARGFIFAAPFADRMGIPLILIRKKGKLPGETYSCSYKLEYGEAAVEVHKSDVIKGQNILLLDDLIATGGTLNAARTILEEGGAKVAGFLGVVGLPFLNYSQVLGNTPVKTLIEYDSE</sequence>
<evidence type="ECO:0000256" key="4">
    <source>
        <dbReference type="ARBA" id="ARBA00004659"/>
    </source>
</evidence>
<dbReference type="GeneID" id="301090299"/>
<organism evidence="13 14">
    <name type="scientific">Treponema pedis</name>
    <dbReference type="NCBI Taxonomy" id="409322"/>
    <lineage>
        <taxon>Bacteria</taxon>
        <taxon>Pseudomonadati</taxon>
        <taxon>Spirochaetota</taxon>
        <taxon>Spirochaetia</taxon>
        <taxon>Spirochaetales</taxon>
        <taxon>Treponemataceae</taxon>
        <taxon>Treponema</taxon>
    </lineage>
</organism>
<dbReference type="Proteomes" id="UP000593915">
    <property type="component" value="Chromosome"/>
</dbReference>
<evidence type="ECO:0000256" key="3">
    <source>
        <dbReference type="ARBA" id="ARBA00004496"/>
    </source>
</evidence>
<evidence type="ECO:0000313" key="14">
    <source>
        <dbReference type="Proteomes" id="UP000593915"/>
    </source>
</evidence>
<evidence type="ECO:0000259" key="12">
    <source>
        <dbReference type="Pfam" id="PF00156"/>
    </source>
</evidence>
<protein>
    <recommendedName>
        <fullName evidence="6 11">Adenine phosphoribosyltransferase</fullName>
        <shortName evidence="11">APRT</shortName>
        <ecNumber evidence="6 11">2.4.2.7</ecNumber>
    </recommendedName>
</protein>
<dbReference type="Gene3D" id="3.40.50.2020">
    <property type="match status" value="1"/>
</dbReference>
<keyword evidence="9 11" id="KW-0808">Transferase</keyword>
<accession>A0A7S6WRI8</accession>
<evidence type="ECO:0000256" key="6">
    <source>
        <dbReference type="ARBA" id="ARBA00011893"/>
    </source>
</evidence>
<dbReference type="GO" id="GO:0016208">
    <property type="term" value="F:AMP binding"/>
    <property type="evidence" value="ECO:0007669"/>
    <property type="project" value="TreeGrafter"/>
</dbReference>
<dbReference type="NCBIfam" id="TIGR01090">
    <property type="entry name" value="apt"/>
    <property type="match status" value="1"/>
</dbReference>
<dbReference type="PANTHER" id="PTHR32315:SF3">
    <property type="entry name" value="ADENINE PHOSPHORIBOSYLTRANSFERASE"/>
    <property type="match status" value="1"/>
</dbReference>
<proteinExistence type="inferred from homology"/>
<dbReference type="NCBIfam" id="NF002634">
    <property type="entry name" value="PRK02304.1-3"/>
    <property type="match status" value="1"/>
</dbReference>
<evidence type="ECO:0000256" key="1">
    <source>
        <dbReference type="ARBA" id="ARBA00000868"/>
    </source>
</evidence>
<name>A0A7S6WRI8_9SPIR</name>
<dbReference type="GO" id="GO:0044209">
    <property type="term" value="P:AMP salvage"/>
    <property type="evidence" value="ECO:0007669"/>
    <property type="project" value="UniProtKB-UniRule"/>
</dbReference>
<evidence type="ECO:0000256" key="11">
    <source>
        <dbReference type="HAMAP-Rule" id="MF_00004"/>
    </source>
</evidence>
<keyword evidence="8 11" id="KW-0328">Glycosyltransferase</keyword>
<evidence type="ECO:0000256" key="10">
    <source>
        <dbReference type="ARBA" id="ARBA00022726"/>
    </source>
</evidence>
<dbReference type="InterPro" id="IPR050054">
    <property type="entry name" value="UPRTase/APRTase"/>
</dbReference>
<dbReference type="EMBL" id="CP061839">
    <property type="protein sequence ID" value="QOW62039.1"/>
    <property type="molecule type" value="Genomic_DNA"/>
</dbReference>
<evidence type="ECO:0000256" key="5">
    <source>
        <dbReference type="ARBA" id="ARBA00008391"/>
    </source>
</evidence>
<dbReference type="GO" id="GO:0006166">
    <property type="term" value="P:purine ribonucleoside salvage"/>
    <property type="evidence" value="ECO:0007669"/>
    <property type="project" value="UniProtKB-UniRule"/>
</dbReference>
<dbReference type="FunFam" id="3.40.50.2020:FF:000021">
    <property type="entry name" value="Adenine phosphoribosyltransferase"/>
    <property type="match status" value="1"/>
</dbReference>
<evidence type="ECO:0000256" key="9">
    <source>
        <dbReference type="ARBA" id="ARBA00022679"/>
    </source>
</evidence>
<dbReference type="InterPro" id="IPR029057">
    <property type="entry name" value="PRTase-like"/>
</dbReference>
<comment type="pathway">
    <text evidence="4 11">Purine metabolism; AMP biosynthesis via salvage pathway; AMP from adenine: step 1/1.</text>
</comment>
<dbReference type="UniPathway" id="UPA00588">
    <property type="reaction ID" value="UER00646"/>
</dbReference>
<dbReference type="AlphaFoldDB" id="A0A7S6WRI8"/>